<keyword evidence="2" id="KW-1185">Reference proteome</keyword>
<gene>
    <name evidence="1" type="ORF">ACFSQJ_15935</name>
</gene>
<dbReference type="SUPFAM" id="SSF81901">
    <property type="entry name" value="HCP-like"/>
    <property type="match status" value="1"/>
</dbReference>
<dbReference type="InterPro" id="IPR050767">
    <property type="entry name" value="Sel1_AlgK"/>
</dbReference>
<dbReference type="InterPro" id="IPR011990">
    <property type="entry name" value="TPR-like_helical_dom_sf"/>
</dbReference>
<dbReference type="PANTHER" id="PTHR11102:SF147">
    <property type="entry name" value="SEL1L ADAPTOR SUBUNIT OF ERAD E3 UBIQUITIN LIGASE"/>
    <property type="match status" value="1"/>
</dbReference>
<dbReference type="PANTHER" id="PTHR11102">
    <property type="entry name" value="SEL-1-LIKE PROTEIN"/>
    <property type="match status" value="1"/>
</dbReference>
<dbReference type="Proteomes" id="UP001597526">
    <property type="component" value="Unassembled WGS sequence"/>
</dbReference>
<reference evidence="2" key="1">
    <citation type="journal article" date="2019" name="Int. J. Syst. Evol. Microbiol.">
        <title>The Global Catalogue of Microorganisms (GCM) 10K type strain sequencing project: providing services to taxonomists for standard genome sequencing and annotation.</title>
        <authorList>
            <consortium name="The Broad Institute Genomics Platform"/>
            <consortium name="The Broad Institute Genome Sequencing Center for Infectious Disease"/>
            <person name="Wu L."/>
            <person name="Ma J."/>
        </authorList>
    </citation>
    <scope>NUCLEOTIDE SEQUENCE [LARGE SCALE GENOMIC DNA]</scope>
    <source>
        <strain evidence="2">KCTC 52368</strain>
    </source>
</reference>
<dbReference type="Pfam" id="PF08238">
    <property type="entry name" value="Sel1"/>
    <property type="match status" value="3"/>
</dbReference>
<dbReference type="Gene3D" id="1.25.40.10">
    <property type="entry name" value="Tetratricopeptide repeat domain"/>
    <property type="match status" value="1"/>
</dbReference>
<evidence type="ECO:0000313" key="1">
    <source>
        <dbReference type="EMBL" id="MFD2588427.1"/>
    </source>
</evidence>
<organism evidence="1 2">
    <name type="scientific">Croceitalea marina</name>
    <dbReference type="NCBI Taxonomy" id="1775166"/>
    <lineage>
        <taxon>Bacteria</taxon>
        <taxon>Pseudomonadati</taxon>
        <taxon>Bacteroidota</taxon>
        <taxon>Flavobacteriia</taxon>
        <taxon>Flavobacteriales</taxon>
        <taxon>Flavobacteriaceae</taxon>
        <taxon>Croceitalea</taxon>
    </lineage>
</organism>
<dbReference type="EMBL" id="JBHULB010000079">
    <property type="protein sequence ID" value="MFD2588427.1"/>
    <property type="molecule type" value="Genomic_DNA"/>
</dbReference>
<dbReference type="InterPro" id="IPR006597">
    <property type="entry name" value="Sel1-like"/>
</dbReference>
<accession>A0ABW5MYM1</accession>
<dbReference type="SMART" id="SM00671">
    <property type="entry name" value="SEL1"/>
    <property type="match status" value="3"/>
</dbReference>
<evidence type="ECO:0000313" key="2">
    <source>
        <dbReference type="Proteomes" id="UP001597526"/>
    </source>
</evidence>
<name>A0ABW5MYM1_9FLAO</name>
<protein>
    <submittedName>
        <fullName evidence="1">Tetratricopeptide repeat protein</fullName>
    </submittedName>
</protein>
<sequence>MTKKILFLVITFSLIHLCHGQNNKEKIPEIYNNIESYIYGANQKKSKSKEFYNKLLELSKNEDDMAYYYLGLLQKKGIGKKANLKKSLKSFKKSFELGNKDAAYAIGYYYLKGLGNVQQDYKKAYKWFNKSKSPMAQHWLGKMYFFGFGEKVNKQKAIQLLKNNQLLNSQVLVKQFEKNKESELELPKNLNAFIKDKKIQSMYDLKNYDRIPIHSELEGEWEGNLIELDWSKEKIIKINPVEFSFTKETNINNRLNVKTIINDSIAYAPGTYNSGLLDLNRLTLSIRKKYTDYENFSHLKVQLNSLEIRKITLNGHDYLLGRVNNYIPLWNEKGRPMIILLKKKDKDWDNAQSAFKEQAADFIRLYPNGFENYFLINFDLPEDSKVKVEILNHYGTPNYQKVFYNGMKTTGNHTLEINNPPSEKGQYVVSVTANGHTENKIIIKN</sequence>
<dbReference type="RefSeq" id="WP_377767957.1">
    <property type="nucleotide sequence ID" value="NZ_JBHULB010000079.1"/>
</dbReference>
<comment type="caution">
    <text evidence="1">The sequence shown here is derived from an EMBL/GenBank/DDBJ whole genome shotgun (WGS) entry which is preliminary data.</text>
</comment>
<proteinExistence type="predicted"/>